<dbReference type="SFLD" id="SFLDS00029">
    <property type="entry name" value="Radical_SAM"/>
    <property type="match status" value="1"/>
</dbReference>
<dbReference type="HAMAP" id="MF_01849">
    <property type="entry name" value="RNA_methyltr_RlmN"/>
    <property type="match status" value="1"/>
</dbReference>
<comment type="function">
    <text evidence="12">Specifically methylates position 2 of adenine 2503 in 23S rRNA and position 2 of adenine 37 in tRNAs.</text>
</comment>
<feature type="binding site" evidence="12">
    <location>
        <begin position="149"/>
        <end position="150"/>
    </location>
    <ligand>
        <name>S-adenosyl-L-methionine</name>
        <dbReference type="ChEBI" id="CHEBI:59789"/>
    </ligand>
</feature>
<dbReference type="Proteomes" id="UP001056035">
    <property type="component" value="Chromosome"/>
</dbReference>
<dbReference type="SUPFAM" id="SSF102114">
    <property type="entry name" value="Radical SAM enzymes"/>
    <property type="match status" value="1"/>
</dbReference>
<name>A0ABY5DNC0_9ACTN</name>
<evidence type="ECO:0000256" key="12">
    <source>
        <dbReference type="HAMAP-Rule" id="MF_01849"/>
    </source>
</evidence>
<proteinExistence type="inferred from homology"/>
<feature type="binding site" evidence="12">
    <location>
        <position position="277"/>
    </location>
    <ligand>
        <name>S-adenosyl-L-methionine</name>
        <dbReference type="ChEBI" id="CHEBI:59789"/>
    </ligand>
</feature>
<gene>
    <name evidence="12 14" type="primary">rlmN</name>
    <name evidence="14" type="ORF">NBH00_17490</name>
</gene>
<evidence type="ECO:0000256" key="2">
    <source>
        <dbReference type="ARBA" id="ARBA00022485"/>
    </source>
</evidence>
<comment type="caution">
    <text evidence="12">Lacks conserved residue(s) required for the propagation of feature annotation.</text>
</comment>
<keyword evidence="11 12" id="KW-0411">Iron-sulfur</keyword>
<dbReference type="InterPro" id="IPR004383">
    <property type="entry name" value="rRNA_lsu_MTrfase_RlmN/Cfr"/>
</dbReference>
<keyword evidence="8 12" id="KW-0819">tRNA processing</keyword>
<dbReference type="Pfam" id="PF04055">
    <property type="entry name" value="Radical_SAM"/>
    <property type="match status" value="1"/>
</dbReference>
<keyword evidence="2 12" id="KW-0004">4Fe-4S</keyword>
<feature type="binding site" evidence="12">
    <location>
        <position position="104"/>
    </location>
    <ligand>
        <name>[4Fe-4S] cluster</name>
        <dbReference type="ChEBI" id="CHEBI:49883"/>
        <note>4Fe-4S-S-AdoMet</note>
    </ligand>
</feature>
<dbReference type="GO" id="GO:0032259">
    <property type="term" value="P:methylation"/>
    <property type="evidence" value="ECO:0007669"/>
    <property type="project" value="UniProtKB-KW"/>
</dbReference>
<dbReference type="PANTHER" id="PTHR30544">
    <property type="entry name" value="23S RRNA METHYLTRANSFERASE"/>
    <property type="match status" value="1"/>
</dbReference>
<dbReference type="InterPro" id="IPR007197">
    <property type="entry name" value="rSAM"/>
</dbReference>
<evidence type="ECO:0000256" key="3">
    <source>
        <dbReference type="ARBA" id="ARBA00022490"/>
    </source>
</evidence>
<evidence type="ECO:0000256" key="1">
    <source>
        <dbReference type="ARBA" id="ARBA00004496"/>
    </source>
</evidence>
<dbReference type="PANTHER" id="PTHR30544:SF5">
    <property type="entry name" value="RADICAL SAM CORE DOMAIN-CONTAINING PROTEIN"/>
    <property type="match status" value="1"/>
</dbReference>
<dbReference type="GO" id="GO:0008168">
    <property type="term" value="F:methyltransferase activity"/>
    <property type="evidence" value="ECO:0007669"/>
    <property type="project" value="UniProtKB-KW"/>
</dbReference>
<dbReference type="InterPro" id="IPR058240">
    <property type="entry name" value="rSAM_sf"/>
</dbReference>
<comment type="similarity">
    <text evidence="12">Belongs to the radical SAM superfamily. RlmN family.</text>
</comment>
<keyword evidence="3 12" id="KW-0963">Cytoplasm</keyword>
<keyword evidence="6 12" id="KW-0808">Transferase</keyword>
<dbReference type="SFLD" id="SFLDG01062">
    <property type="entry name" value="methyltransferase_(Class_A)"/>
    <property type="match status" value="1"/>
</dbReference>
<keyword evidence="15" id="KW-1185">Reference proteome</keyword>
<feature type="binding site" evidence="12">
    <location>
        <position position="178"/>
    </location>
    <ligand>
        <name>S-adenosyl-L-methionine</name>
        <dbReference type="ChEBI" id="CHEBI:59789"/>
    </ligand>
</feature>
<comment type="catalytic activity">
    <reaction evidence="12">
        <text>adenosine(2503) in 23S rRNA + 2 reduced [2Fe-2S]-[ferredoxin] + 2 S-adenosyl-L-methionine = 2-methyladenosine(2503) in 23S rRNA + 5'-deoxyadenosine + L-methionine + 2 oxidized [2Fe-2S]-[ferredoxin] + S-adenosyl-L-homocysteine</text>
        <dbReference type="Rhea" id="RHEA:42916"/>
        <dbReference type="Rhea" id="RHEA-COMP:10000"/>
        <dbReference type="Rhea" id="RHEA-COMP:10001"/>
        <dbReference type="Rhea" id="RHEA-COMP:10152"/>
        <dbReference type="Rhea" id="RHEA-COMP:10282"/>
        <dbReference type="ChEBI" id="CHEBI:17319"/>
        <dbReference type="ChEBI" id="CHEBI:33737"/>
        <dbReference type="ChEBI" id="CHEBI:33738"/>
        <dbReference type="ChEBI" id="CHEBI:57844"/>
        <dbReference type="ChEBI" id="CHEBI:57856"/>
        <dbReference type="ChEBI" id="CHEBI:59789"/>
        <dbReference type="ChEBI" id="CHEBI:74411"/>
        <dbReference type="ChEBI" id="CHEBI:74497"/>
        <dbReference type="EC" id="2.1.1.192"/>
    </reaction>
</comment>
<dbReference type="InterPro" id="IPR048641">
    <property type="entry name" value="RlmN_N"/>
</dbReference>
<dbReference type="InterPro" id="IPR040072">
    <property type="entry name" value="Methyltransferase_A"/>
</dbReference>
<feature type="domain" description="Radical SAM core" evidence="13">
    <location>
        <begin position="90"/>
        <end position="308"/>
    </location>
</feature>
<comment type="catalytic activity">
    <reaction evidence="12">
        <text>adenosine(37) in tRNA + 2 reduced [2Fe-2S]-[ferredoxin] + 2 S-adenosyl-L-methionine = 2-methyladenosine(37) in tRNA + 5'-deoxyadenosine + L-methionine + 2 oxidized [2Fe-2S]-[ferredoxin] + S-adenosyl-L-homocysteine</text>
        <dbReference type="Rhea" id="RHEA:43332"/>
        <dbReference type="Rhea" id="RHEA-COMP:10000"/>
        <dbReference type="Rhea" id="RHEA-COMP:10001"/>
        <dbReference type="Rhea" id="RHEA-COMP:10162"/>
        <dbReference type="Rhea" id="RHEA-COMP:10485"/>
        <dbReference type="ChEBI" id="CHEBI:17319"/>
        <dbReference type="ChEBI" id="CHEBI:33737"/>
        <dbReference type="ChEBI" id="CHEBI:33738"/>
        <dbReference type="ChEBI" id="CHEBI:57844"/>
        <dbReference type="ChEBI" id="CHEBI:57856"/>
        <dbReference type="ChEBI" id="CHEBI:59789"/>
        <dbReference type="ChEBI" id="CHEBI:74411"/>
        <dbReference type="ChEBI" id="CHEBI:74497"/>
        <dbReference type="EC" id="2.1.1.192"/>
    </reaction>
</comment>
<comment type="cofactor">
    <cofactor evidence="12">
        <name>[4Fe-4S] cluster</name>
        <dbReference type="ChEBI" id="CHEBI:49883"/>
    </cofactor>
    <text evidence="12">Binds 1 [4Fe-4S] cluster. The cluster is coordinated with 3 cysteines and an exchangeable S-adenosyl-L-methionine.</text>
</comment>
<keyword evidence="7 12" id="KW-0949">S-adenosyl-L-methionine</keyword>
<dbReference type="Pfam" id="PF21016">
    <property type="entry name" value="RlmN_N"/>
    <property type="match status" value="1"/>
</dbReference>
<evidence type="ECO:0000256" key="10">
    <source>
        <dbReference type="ARBA" id="ARBA00023004"/>
    </source>
</evidence>
<evidence type="ECO:0000256" key="8">
    <source>
        <dbReference type="ARBA" id="ARBA00022694"/>
    </source>
</evidence>
<comment type="miscellaneous">
    <text evidence="12">Reaction proceeds by a ping-pong mechanism involving intermediate methylation of a conserved cysteine residue.</text>
</comment>
<accession>A0ABY5DNC0</accession>
<dbReference type="InterPro" id="IPR027492">
    <property type="entry name" value="RNA_MTrfase_RlmN"/>
</dbReference>
<feature type="binding site" evidence="12">
    <location>
        <position position="108"/>
    </location>
    <ligand>
        <name>[4Fe-4S] cluster</name>
        <dbReference type="ChEBI" id="CHEBI:49883"/>
        <note>4Fe-4S-S-AdoMet</note>
    </ligand>
</feature>
<dbReference type="RefSeq" id="WP_254569879.1">
    <property type="nucleotide sequence ID" value="NZ_CP098502.1"/>
</dbReference>
<evidence type="ECO:0000313" key="14">
    <source>
        <dbReference type="EMBL" id="UTI63146.1"/>
    </source>
</evidence>
<dbReference type="Gene3D" id="3.20.20.70">
    <property type="entry name" value="Aldolase class I"/>
    <property type="match status" value="1"/>
</dbReference>
<dbReference type="PIRSF" id="PIRSF006004">
    <property type="entry name" value="CHP00048"/>
    <property type="match status" value="1"/>
</dbReference>
<dbReference type="PROSITE" id="PS51918">
    <property type="entry name" value="RADICAL_SAM"/>
    <property type="match status" value="1"/>
</dbReference>
<comment type="subcellular location">
    <subcellularLocation>
        <location evidence="1 12">Cytoplasm</location>
    </subcellularLocation>
</comment>
<reference evidence="14 15" key="1">
    <citation type="submission" date="2022-06" db="EMBL/GenBank/DDBJ databases">
        <title>Paraconexibacter antarcticus.</title>
        <authorList>
            <person name="Kim C.S."/>
        </authorList>
    </citation>
    <scope>NUCLEOTIDE SEQUENCE [LARGE SCALE GENOMIC DNA]</scope>
    <source>
        <strain evidence="14 15">02-257</strain>
    </source>
</reference>
<dbReference type="EC" id="2.1.1.192" evidence="12"/>
<keyword evidence="9 12" id="KW-0479">Metal-binding</keyword>
<keyword evidence="5 12" id="KW-0489">Methyltransferase</keyword>
<evidence type="ECO:0000256" key="5">
    <source>
        <dbReference type="ARBA" id="ARBA00022603"/>
    </source>
</evidence>
<organism evidence="14 15">
    <name type="scientific">Paraconexibacter antarcticus</name>
    <dbReference type="NCBI Taxonomy" id="2949664"/>
    <lineage>
        <taxon>Bacteria</taxon>
        <taxon>Bacillati</taxon>
        <taxon>Actinomycetota</taxon>
        <taxon>Thermoleophilia</taxon>
        <taxon>Solirubrobacterales</taxon>
        <taxon>Paraconexibacteraceae</taxon>
        <taxon>Paraconexibacter</taxon>
    </lineage>
</organism>
<feature type="binding site" evidence="12">
    <location>
        <begin position="201"/>
        <end position="203"/>
    </location>
    <ligand>
        <name>S-adenosyl-L-methionine</name>
        <dbReference type="ChEBI" id="CHEBI:59789"/>
    </ligand>
</feature>
<dbReference type="SFLD" id="SFLDF00275">
    <property type="entry name" value="adenosine_C2_methyltransferase"/>
    <property type="match status" value="1"/>
</dbReference>
<dbReference type="InterPro" id="IPR013785">
    <property type="entry name" value="Aldolase_TIM"/>
</dbReference>
<feature type="active site" description="S-methylcysteine intermediate" evidence="12">
    <location>
        <position position="319"/>
    </location>
</feature>
<feature type="binding site" evidence="12">
    <location>
        <position position="111"/>
    </location>
    <ligand>
        <name>[4Fe-4S] cluster</name>
        <dbReference type="ChEBI" id="CHEBI:49883"/>
        <note>4Fe-4S-S-AdoMet</note>
    </ligand>
</feature>
<sequence>MDLALLDSTLADLGQPAFRARQVWTWTARGAESYDEMTDLPAAVRRELTERVPFSTLEVERESRSQDGTLKVLLSTHDNRKIEAVLMRYKDGRGSVCLSSQVGCALTCTFCATGRMKFARNLTAGEILDQALYFRRRADVTNAIFMGMGEPMMNLDHVLAAARRLPDIGISHRHTAISTVGWIPGIDRLTETKEPIRLALSLHAADEDLRSAIMPVNDRYPLADVLAACARFYAVKKRQVFVEYVMLEGINDQPHHAKELAAVLDPKVYKVNLIPYNPTDSIYDGSSREAIAAFRDVLVAKGIGATIRLTRGQDIDAACGQLAVKAGAV</sequence>
<evidence type="ECO:0000256" key="4">
    <source>
        <dbReference type="ARBA" id="ARBA00022552"/>
    </source>
</evidence>
<evidence type="ECO:0000256" key="7">
    <source>
        <dbReference type="ARBA" id="ARBA00022691"/>
    </source>
</evidence>
<protein>
    <recommendedName>
        <fullName evidence="12">Probable dual-specificity RNA methyltransferase RlmN</fullName>
        <ecNumber evidence="12">2.1.1.192</ecNumber>
    </recommendedName>
    <alternativeName>
        <fullName evidence="12">23S rRNA (adenine(2503)-C(2))-methyltransferase</fullName>
    </alternativeName>
    <alternativeName>
        <fullName evidence="12">23S rRNA m2A2503 methyltransferase</fullName>
    </alternativeName>
    <alternativeName>
        <fullName evidence="12">Ribosomal RNA large subunit methyltransferase N</fullName>
    </alternativeName>
    <alternativeName>
        <fullName evidence="12">tRNA (adenine(37)-C(2))-methyltransferase</fullName>
    </alternativeName>
    <alternativeName>
        <fullName evidence="12">tRNA m2A37 methyltransferase</fullName>
    </alternativeName>
</protein>
<dbReference type="CDD" id="cd01335">
    <property type="entry name" value="Radical_SAM"/>
    <property type="match status" value="1"/>
</dbReference>
<keyword evidence="4 12" id="KW-0698">rRNA processing</keyword>
<keyword evidence="12" id="KW-1015">Disulfide bond</keyword>
<evidence type="ECO:0000259" key="13">
    <source>
        <dbReference type="PROSITE" id="PS51918"/>
    </source>
</evidence>
<evidence type="ECO:0000313" key="15">
    <source>
        <dbReference type="Proteomes" id="UP001056035"/>
    </source>
</evidence>
<evidence type="ECO:0000256" key="6">
    <source>
        <dbReference type="ARBA" id="ARBA00022679"/>
    </source>
</evidence>
<feature type="active site" description="Proton acceptor" evidence="12">
    <location>
        <position position="83"/>
    </location>
</feature>
<evidence type="ECO:0000256" key="9">
    <source>
        <dbReference type="ARBA" id="ARBA00022723"/>
    </source>
</evidence>
<keyword evidence="10 12" id="KW-0408">Iron</keyword>
<dbReference type="Gene3D" id="1.10.150.530">
    <property type="match status" value="1"/>
</dbReference>
<dbReference type="NCBIfam" id="TIGR00048">
    <property type="entry name" value="rRNA_mod_RlmN"/>
    <property type="match status" value="1"/>
</dbReference>
<evidence type="ECO:0000256" key="11">
    <source>
        <dbReference type="ARBA" id="ARBA00023014"/>
    </source>
</evidence>
<dbReference type="EMBL" id="CP098502">
    <property type="protein sequence ID" value="UTI63146.1"/>
    <property type="molecule type" value="Genomic_DNA"/>
</dbReference>